<evidence type="ECO:0008006" key="4">
    <source>
        <dbReference type="Google" id="ProtNLM"/>
    </source>
</evidence>
<evidence type="ECO:0000313" key="3">
    <source>
        <dbReference type="Proteomes" id="UP000698800"/>
    </source>
</evidence>
<feature type="region of interest" description="Disordered" evidence="1">
    <location>
        <begin position="396"/>
        <end position="472"/>
    </location>
</feature>
<feature type="compositionally biased region" description="Basic residues" evidence="1">
    <location>
        <begin position="241"/>
        <end position="266"/>
    </location>
</feature>
<dbReference type="EMBL" id="JAGHQL010000136">
    <property type="protein sequence ID" value="KAH0537628.1"/>
    <property type="molecule type" value="Genomic_DNA"/>
</dbReference>
<feature type="region of interest" description="Disordered" evidence="1">
    <location>
        <begin position="237"/>
        <end position="286"/>
    </location>
</feature>
<dbReference type="OrthoDB" id="5407645at2759"/>
<feature type="compositionally biased region" description="Basic and acidic residues" evidence="1">
    <location>
        <begin position="552"/>
        <end position="568"/>
    </location>
</feature>
<proteinExistence type="predicted"/>
<reference evidence="2" key="1">
    <citation type="submission" date="2021-03" db="EMBL/GenBank/DDBJ databases">
        <title>Comparative genomics and phylogenomic investigation of the class Geoglossomycetes provide insights into ecological specialization and systematics.</title>
        <authorList>
            <person name="Melie T."/>
            <person name="Pirro S."/>
            <person name="Miller A.N."/>
            <person name="Quandt A."/>
        </authorList>
    </citation>
    <scope>NUCLEOTIDE SEQUENCE</scope>
    <source>
        <strain evidence="2">GBOQ0MN5Z8</strain>
    </source>
</reference>
<feature type="region of interest" description="Disordered" evidence="1">
    <location>
        <begin position="508"/>
        <end position="530"/>
    </location>
</feature>
<name>A0A9P8I2Y6_9PEZI</name>
<accession>A0A9P8I2Y6</accession>
<sequence>MSYVSYGSEVIQAPHHHRYHEHLDRRPGGYVAGETRVVRRGGDADELIARRRQAYVPGAEYLHETAVDDEYRRGRRRRDHDGYGVAVSRGRALSLERGHGRIAGSYYRYGDDPRRSLGAMVRHDVDNEWDRSPRRRSASRNEKLLAGAAGAGVAVAGKEYWDHKQGRPRSPLETAAFGVAGALAGAEAAKYYERSRDHSRGARRATVSEHDTRHPGDHHGRRKSLGEAALAVIGLGEVARHHSSRSRSRSRSHGRSHSHSHNRNHRRDSSGSSSRAHGKMKQAAQAAVAAAVAEAIGSRNEPGSLTTGERGRRIAQAAITAGGLDALVDHDPDHHPKRKIAEAVIGGLAGQRILSGPGRSSRSSSRHRRHSSDGGGHMEKLAKGGLAAAAGKALLNYRNRSKSRDRARSRSSSVGSGRSRSTSRHDSDGQPRSRPSVGRRDTGYPRGGRGNGSDHDSSSDDMSSTDEEKMRRKLRGKELIQAGVATVASIHAAHNLYESMESRKEWQEALQDGEVTHEQARRAKAKGNMKDAASVGLAVYGVHGALKSWEAMKSRHDEKRDFDRERARRQQRKRERAMSVDTDTDSWRRSVSDNSPDRSSTAYSDYGGGPTYHDGNPYGAGGLGPSSSHPPGERR</sequence>
<feature type="compositionally biased region" description="Low complexity" evidence="1">
    <location>
        <begin position="625"/>
        <end position="635"/>
    </location>
</feature>
<protein>
    <recommendedName>
        <fullName evidence="4">DUF3824 domain-containing protein</fullName>
    </recommendedName>
</protein>
<organism evidence="2 3">
    <name type="scientific">Glutinoglossum americanum</name>
    <dbReference type="NCBI Taxonomy" id="1670608"/>
    <lineage>
        <taxon>Eukaryota</taxon>
        <taxon>Fungi</taxon>
        <taxon>Dikarya</taxon>
        <taxon>Ascomycota</taxon>
        <taxon>Pezizomycotina</taxon>
        <taxon>Geoglossomycetes</taxon>
        <taxon>Geoglossales</taxon>
        <taxon>Geoglossaceae</taxon>
        <taxon>Glutinoglossum</taxon>
    </lineage>
</organism>
<feature type="compositionally biased region" description="Polar residues" evidence="1">
    <location>
        <begin position="592"/>
        <end position="603"/>
    </location>
</feature>
<feature type="region of interest" description="Disordered" evidence="1">
    <location>
        <begin position="193"/>
        <end position="224"/>
    </location>
</feature>
<feature type="compositionally biased region" description="Basic and acidic residues" evidence="1">
    <location>
        <begin position="193"/>
        <end position="218"/>
    </location>
</feature>
<comment type="caution">
    <text evidence="2">The sequence shown here is derived from an EMBL/GenBank/DDBJ whole genome shotgun (WGS) entry which is preliminary data.</text>
</comment>
<evidence type="ECO:0000256" key="1">
    <source>
        <dbReference type="SAM" id="MobiDB-lite"/>
    </source>
</evidence>
<feature type="compositionally biased region" description="Low complexity" evidence="1">
    <location>
        <begin position="410"/>
        <end position="420"/>
    </location>
</feature>
<gene>
    <name evidence="2" type="ORF">FGG08_005579</name>
</gene>
<feature type="region of interest" description="Disordered" evidence="1">
    <location>
        <begin position="552"/>
        <end position="635"/>
    </location>
</feature>
<evidence type="ECO:0000313" key="2">
    <source>
        <dbReference type="EMBL" id="KAH0537628.1"/>
    </source>
</evidence>
<feature type="region of interest" description="Disordered" evidence="1">
    <location>
        <begin position="350"/>
        <end position="379"/>
    </location>
</feature>
<keyword evidence="3" id="KW-1185">Reference proteome</keyword>
<dbReference type="AlphaFoldDB" id="A0A9P8I2Y6"/>
<dbReference type="Proteomes" id="UP000698800">
    <property type="component" value="Unassembled WGS sequence"/>
</dbReference>